<accession>A0AAT9FL89</accession>
<feature type="domain" description="DUF1553" evidence="3">
    <location>
        <begin position="326"/>
        <end position="617"/>
    </location>
</feature>
<feature type="domain" description="DUF1549" evidence="2">
    <location>
        <begin position="54"/>
        <end position="235"/>
    </location>
</feature>
<evidence type="ECO:0000259" key="3">
    <source>
        <dbReference type="Pfam" id="PF07587"/>
    </source>
</evidence>
<dbReference type="EMBL" id="AP026866">
    <property type="protein sequence ID" value="BDS06735.1"/>
    <property type="molecule type" value="Genomic_DNA"/>
</dbReference>
<keyword evidence="1" id="KW-0732">Signal</keyword>
<dbReference type="InterPro" id="IPR011444">
    <property type="entry name" value="DUF1549"/>
</dbReference>
<sequence>MGDIYTFTYRKLLLPACLLLAVPASVLQAAPSRGDEKKRPPATEEQLIAAARLVDTYVAKIYKKKGVSVPLDASDPVFLRRSFLLTVGRIPTVEEARVFIESDDPNKRVLLARYLMNSKGYDSHMGNWLIDMLRVRDNFENGRTAAPYMAWVRKSVAENKPFDEMTRELLSAQGAMWQNGAVGYYIRDKGMELDNMSNTMRLFLGTRMECAQCHDHPFADWERMDFYRLAAFTNGQSEIRRNVWNTVWREMREAKEERTPLGNMVRFLGDEVYYASLTGAGTGRIKLPGDYQYNDGDPNEWVSAHTPFGKAIRMSKRKDDDDGLETFATWVTDPRNERFATIITNRMWKRIIGTGLFEPVDEYVTPEETTSPELTRYLVRLMHELGYDLKAFQHVLMLTRVYAFASSEKELAPGEKPIFDGRKIERMSAEQYWDSLVTMIAGNPDKLPTRGTSDAIYYRGRPVLVGEMTMAELQKEVFAIDSPKALRKYATDLLDRFEKSSRSGGKKDKSMMMRARGGRGALKGIARASELESPAPKGHVLQIFGQSDRVLLDSATKEANATQVLSMLNGQVEKLVVANDDAHIYKLSKGSVRDRIRAIFLGTLSRPPSKQEMKLMEDEVAARGEAGYRNIISALINTREFIFVP</sequence>
<dbReference type="InterPro" id="IPR022655">
    <property type="entry name" value="DUF1553"/>
</dbReference>
<proteinExistence type="predicted"/>
<protein>
    <recommendedName>
        <fullName evidence="5">DUF1549 domain-containing protein</fullName>
    </recommendedName>
</protein>
<dbReference type="Pfam" id="PF07587">
    <property type="entry name" value="PSD1"/>
    <property type="match status" value="1"/>
</dbReference>
<gene>
    <name evidence="4" type="ORF">NT6N_17750</name>
</gene>
<dbReference type="PANTHER" id="PTHR35889:SF3">
    <property type="entry name" value="F-BOX DOMAIN-CONTAINING PROTEIN"/>
    <property type="match status" value="1"/>
</dbReference>
<evidence type="ECO:0008006" key="5">
    <source>
        <dbReference type="Google" id="ProtNLM"/>
    </source>
</evidence>
<organism evidence="4">
    <name type="scientific">Oceaniferula spumae</name>
    <dbReference type="NCBI Taxonomy" id="2979115"/>
    <lineage>
        <taxon>Bacteria</taxon>
        <taxon>Pseudomonadati</taxon>
        <taxon>Verrucomicrobiota</taxon>
        <taxon>Verrucomicrobiia</taxon>
        <taxon>Verrucomicrobiales</taxon>
        <taxon>Verrucomicrobiaceae</taxon>
        <taxon>Oceaniferula</taxon>
    </lineage>
</organism>
<evidence type="ECO:0000256" key="1">
    <source>
        <dbReference type="SAM" id="SignalP"/>
    </source>
</evidence>
<evidence type="ECO:0000259" key="2">
    <source>
        <dbReference type="Pfam" id="PF07583"/>
    </source>
</evidence>
<feature type="signal peptide" evidence="1">
    <location>
        <begin position="1"/>
        <end position="29"/>
    </location>
</feature>
<dbReference type="KEGG" id="osu:NT6N_17750"/>
<evidence type="ECO:0000313" key="4">
    <source>
        <dbReference type="EMBL" id="BDS06735.1"/>
    </source>
</evidence>
<dbReference type="PANTHER" id="PTHR35889">
    <property type="entry name" value="CYCLOINULO-OLIGOSACCHARIDE FRUCTANOTRANSFERASE-RELATED"/>
    <property type="match status" value="1"/>
</dbReference>
<dbReference type="Pfam" id="PF07583">
    <property type="entry name" value="PSCyt2"/>
    <property type="match status" value="1"/>
</dbReference>
<name>A0AAT9FL89_9BACT</name>
<reference evidence="4" key="1">
    <citation type="submission" date="2024-07" db="EMBL/GenBank/DDBJ databases">
        <title>Complete genome sequence of Verrucomicrobiaceae bacterium NT6N.</title>
        <authorList>
            <person name="Huang C."/>
            <person name="Takami H."/>
            <person name="Hamasaki K."/>
        </authorList>
    </citation>
    <scope>NUCLEOTIDE SEQUENCE</scope>
    <source>
        <strain evidence="4">NT6N</strain>
    </source>
</reference>
<dbReference type="AlphaFoldDB" id="A0AAT9FL89"/>
<feature type="chain" id="PRO_5043871214" description="DUF1549 domain-containing protein" evidence="1">
    <location>
        <begin position="30"/>
        <end position="645"/>
    </location>
</feature>